<comment type="caution">
    <text evidence="2">The sequence shown here is derived from an EMBL/GenBank/DDBJ whole genome shotgun (WGS) entry which is preliminary data.</text>
</comment>
<feature type="compositionally biased region" description="Pro residues" evidence="1">
    <location>
        <begin position="66"/>
        <end position="81"/>
    </location>
</feature>
<evidence type="ECO:0000256" key="1">
    <source>
        <dbReference type="SAM" id="MobiDB-lite"/>
    </source>
</evidence>
<dbReference type="EMBL" id="CAUYUJ010018395">
    <property type="protein sequence ID" value="CAK0883294.1"/>
    <property type="molecule type" value="Genomic_DNA"/>
</dbReference>
<protein>
    <submittedName>
        <fullName evidence="2">Uncharacterized protein</fullName>
    </submittedName>
</protein>
<reference evidence="2" key="1">
    <citation type="submission" date="2023-10" db="EMBL/GenBank/DDBJ databases">
        <authorList>
            <person name="Chen Y."/>
            <person name="Shah S."/>
            <person name="Dougan E. K."/>
            <person name="Thang M."/>
            <person name="Chan C."/>
        </authorList>
    </citation>
    <scope>NUCLEOTIDE SEQUENCE [LARGE SCALE GENOMIC DNA]</scope>
</reference>
<dbReference type="EMBL" id="CAUYUJ010017445">
    <property type="protein sequence ID" value="CAK0874870.1"/>
    <property type="molecule type" value="Genomic_DNA"/>
</dbReference>
<proteinExistence type="predicted"/>
<name>A0ABN9VR44_9DINO</name>
<accession>A0ABN9VR44</accession>
<feature type="region of interest" description="Disordered" evidence="1">
    <location>
        <begin position="63"/>
        <end position="105"/>
    </location>
</feature>
<evidence type="ECO:0000313" key="3">
    <source>
        <dbReference type="EMBL" id="CAK0883294.1"/>
    </source>
</evidence>
<evidence type="ECO:0000313" key="2">
    <source>
        <dbReference type="EMBL" id="CAK0874870.1"/>
    </source>
</evidence>
<feature type="compositionally biased region" description="Basic and acidic residues" evidence="1">
    <location>
        <begin position="86"/>
        <end position="95"/>
    </location>
</feature>
<sequence length="127" mass="13924">MLSRNLLITSNTFLDCRRPWVEQVRLARRPSSDPGVPTAPSASLAEWSERALADFTHVVVRLSPAEAPPGRGPSPAGPPGPADSSRGADEVEGSRFVRMTRTQRRRYQRKLAASFRADDGSPETAWP</sequence>
<dbReference type="Proteomes" id="UP001189429">
    <property type="component" value="Unassembled WGS sequence"/>
</dbReference>
<evidence type="ECO:0000313" key="4">
    <source>
        <dbReference type="Proteomes" id="UP001189429"/>
    </source>
</evidence>
<gene>
    <name evidence="2" type="ORF">PCOR1329_LOCUS59658</name>
    <name evidence="3" type="ORF">PCOR1329_LOCUS65539</name>
</gene>
<organism evidence="2 4">
    <name type="scientific">Prorocentrum cordatum</name>
    <dbReference type="NCBI Taxonomy" id="2364126"/>
    <lineage>
        <taxon>Eukaryota</taxon>
        <taxon>Sar</taxon>
        <taxon>Alveolata</taxon>
        <taxon>Dinophyceae</taxon>
        <taxon>Prorocentrales</taxon>
        <taxon>Prorocentraceae</taxon>
        <taxon>Prorocentrum</taxon>
    </lineage>
</organism>
<keyword evidence="4" id="KW-1185">Reference proteome</keyword>